<name>A0A7D8V1P6_VANHU</name>
<reference evidence="3 4" key="1">
    <citation type="journal article" date="2019" name="PLoS Genet.">
        <title>Convergent evolution of linked mating-type loci in basidiomycete fungi.</title>
        <authorList>
            <person name="Sun S."/>
            <person name="Coelho M.A."/>
            <person name="Heitman J."/>
            <person name="Nowrousian M."/>
        </authorList>
    </citation>
    <scope>NUCLEOTIDE SEQUENCE [LARGE SCALE GENOMIC DNA]</scope>
    <source>
        <strain evidence="3 4">CBS 4282</strain>
    </source>
</reference>
<dbReference type="InterPro" id="IPR001509">
    <property type="entry name" value="Epimerase_deHydtase"/>
</dbReference>
<dbReference type="Pfam" id="PF01370">
    <property type="entry name" value="Epimerase"/>
    <property type="match status" value="1"/>
</dbReference>
<keyword evidence="4" id="KW-1185">Reference proteome</keyword>
<dbReference type="InterPro" id="IPR036291">
    <property type="entry name" value="NAD(P)-bd_dom_sf"/>
</dbReference>
<comment type="caution">
    <text evidence="3">The sequence shown here is derived from an EMBL/GenBank/DDBJ whole genome shotgun (WGS) entry which is preliminary data.</text>
</comment>
<comment type="similarity">
    <text evidence="1">Belongs to the NAD(P)-dependent epimerase/dehydratase family.</text>
</comment>
<protein>
    <recommendedName>
        <fullName evidence="2">NAD-dependent epimerase/dehydratase domain-containing protein</fullName>
    </recommendedName>
</protein>
<proteinExistence type="inferred from homology"/>
<dbReference type="PANTHER" id="PTHR43000">
    <property type="entry name" value="DTDP-D-GLUCOSE 4,6-DEHYDRATASE-RELATED"/>
    <property type="match status" value="1"/>
</dbReference>
<evidence type="ECO:0000256" key="1">
    <source>
        <dbReference type="ARBA" id="ARBA00007637"/>
    </source>
</evidence>
<organism evidence="3 4">
    <name type="scientific">Vanrija humicola</name>
    <name type="common">Yeast</name>
    <name type="synonym">Cryptococcus humicola</name>
    <dbReference type="NCBI Taxonomy" id="5417"/>
    <lineage>
        <taxon>Eukaryota</taxon>
        <taxon>Fungi</taxon>
        <taxon>Dikarya</taxon>
        <taxon>Basidiomycota</taxon>
        <taxon>Agaricomycotina</taxon>
        <taxon>Tremellomycetes</taxon>
        <taxon>Trichosporonales</taxon>
        <taxon>Trichosporonaceae</taxon>
        <taxon>Vanrija</taxon>
    </lineage>
</organism>
<dbReference type="SUPFAM" id="SSF51735">
    <property type="entry name" value="NAD(P)-binding Rossmann-fold domains"/>
    <property type="match status" value="1"/>
</dbReference>
<gene>
    <name evidence="3" type="ORF">VHUM_02670</name>
</gene>
<feature type="domain" description="NAD-dependent epimerase/dehydratase" evidence="2">
    <location>
        <begin position="1"/>
        <end position="227"/>
    </location>
</feature>
<dbReference type="EMBL" id="QKWK01000006">
    <property type="protein sequence ID" value="TXT09196.1"/>
    <property type="molecule type" value="Genomic_DNA"/>
</dbReference>
<dbReference type="Proteomes" id="UP000473826">
    <property type="component" value="Unassembled WGS sequence"/>
</dbReference>
<dbReference type="AlphaFoldDB" id="A0A7D8V1P6"/>
<dbReference type="OrthoDB" id="331544at2759"/>
<evidence type="ECO:0000259" key="2">
    <source>
        <dbReference type="Pfam" id="PF01370"/>
    </source>
</evidence>
<accession>A0A7D8V1P6</accession>
<sequence length="747" mass="83873">MIGKHLVRRLLRASVPVTVLDVIFFEDELEQIRDAYPTSDLRIVHGDIRDDGKLAEAMDGVSGVVHLAAVSRVLWCLENLDDCNDVNVRGTEKVLNAVPDHGWFIQASSREVYGDPEILPVVEDTPHNPANVYGRSKASAEDVITRHVNAMTRTKAKKLNAIMLRLSNVYGAVEGHHERLVPAIMNNALSNRPIQMVGGDQNLDMVHVNDVVDAFSLAITRLDRQRTSWMRKRHGSVEVFNIGTDHSTTATELIRKTLWLTNSSSPLRVIPGDDRFPSHYVGSTVKASKELGYAARVSIDAGLHQLASDTLSETVAFLARRQREAPFYCDRTKHYTTADVLKLDGCRVSLALKGDKGNIMYNEHLRANKDRNTTNQWEHFSEVSVWDMAARREGDEVLVSFSLDDEYRPNNDAKAELVKEHVVLHIPEREPGADDSFTEFRVRVQPDTGYVHLTAPDGTPLWLSRRWPKPARRGLVARQDTDTELYNMRLTPVCCAGKKAPWPFFKDDPLPSALLDTRYAAQHDFNASQIAVQCSRFAAAEAHARRRLATLEAFSTPIVLQQAPLPLGRPQDWRQRRNKDICSVQCGHPTFCVDTGDCLCTHTAQCSPRARFPFGAVANTKLFSYPSPSVTPNPDTVLVDNVARMSWANVINPDARRYFTSKPEWPLMTTVRNPDEMEVIKNSTEHEFYVLGNSRMGCFSADGAMERSAQLISKPFKEGESLVFVPYFSVNDWMTVSGRWWGAIVAV</sequence>
<dbReference type="Gene3D" id="3.40.50.720">
    <property type="entry name" value="NAD(P)-binding Rossmann-like Domain"/>
    <property type="match status" value="1"/>
</dbReference>
<evidence type="ECO:0000313" key="4">
    <source>
        <dbReference type="Proteomes" id="UP000473826"/>
    </source>
</evidence>
<evidence type="ECO:0000313" key="3">
    <source>
        <dbReference type="EMBL" id="TXT09196.1"/>
    </source>
</evidence>